<feature type="transmembrane region" description="Helical" evidence="1">
    <location>
        <begin position="82"/>
        <end position="100"/>
    </location>
</feature>
<evidence type="ECO:0000313" key="2">
    <source>
        <dbReference type="EMBL" id="POY37433.1"/>
    </source>
</evidence>
<dbReference type="RefSeq" id="WP_103788341.1">
    <property type="nucleotide sequence ID" value="NZ_PQVF01000004.1"/>
</dbReference>
<feature type="transmembrane region" description="Helical" evidence="1">
    <location>
        <begin position="211"/>
        <end position="230"/>
    </location>
</feature>
<feature type="transmembrane region" description="Helical" evidence="1">
    <location>
        <begin position="304"/>
        <end position="327"/>
    </location>
</feature>
<keyword evidence="3" id="KW-1185">Reference proteome</keyword>
<evidence type="ECO:0008006" key="4">
    <source>
        <dbReference type="Google" id="ProtNLM"/>
    </source>
</evidence>
<accession>A0A2S5A5Q5</accession>
<dbReference type="Proteomes" id="UP000236893">
    <property type="component" value="Unassembled WGS sequence"/>
</dbReference>
<organism evidence="2 3">
    <name type="scientific">Solitalea longa</name>
    <dbReference type="NCBI Taxonomy" id="2079460"/>
    <lineage>
        <taxon>Bacteria</taxon>
        <taxon>Pseudomonadati</taxon>
        <taxon>Bacteroidota</taxon>
        <taxon>Sphingobacteriia</taxon>
        <taxon>Sphingobacteriales</taxon>
        <taxon>Sphingobacteriaceae</taxon>
        <taxon>Solitalea</taxon>
    </lineage>
</organism>
<dbReference type="EMBL" id="PQVF01000004">
    <property type="protein sequence ID" value="POY37433.1"/>
    <property type="molecule type" value="Genomic_DNA"/>
</dbReference>
<gene>
    <name evidence="2" type="ORF">C3K47_06635</name>
</gene>
<name>A0A2S5A5Q5_9SPHI</name>
<keyword evidence="1" id="KW-1133">Transmembrane helix</keyword>
<dbReference type="OrthoDB" id="675873at2"/>
<dbReference type="Pfam" id="PF12412">
    <property type="entry name" value="DUF3667"/>
    <property type="match status" value="1"/>
</dbReference>
<comment type="caution">
    <text evidence="2">The sequence shown here is derived from an EMBL/GenBank/DDBJ whole genome shotgun (WGS) entry which is preliminary data.</text>
</comment>
<keyword evidence="1" id="KW-0472">Membrane</keyword>
<reference evidence="2 3" key="1">
    <citation type="submission" date="2018-01" db="EMBL/GenBank/DDBJ databases">
        <authorList>
            <person name="Gaut B.S."/>
            <person name="Morton B.R."/>
            <person name="Clegg M.T."/>
            <person name="Duvall M.R."/>
        </authorList>
    </citation>
    <scope>NUCLEOTIDE SEQUENCE [LARGE SCALE GENOMIC DNA]</scope>
    <source>
        <strain evidence="2 3">HR-AV</strain>
    </source>
</reference>
<feature type="transmembrane region" description="Helical" evidence="1">
    <location>
        <begin position="267"/>
        <end position="284"/>
    </location>
</feature>
<keyword evidence="1" id="KW-0812">Transmembrane</keyword>
<dbReference type="AlphaFoldDB" id="A0A2S5A5Q5"/>
<proteinExistence type="predicted"/>
<sequence>MSKHYRKETDCLNCGSTITGKFCSNCGQENLETHENFWHFLSHNLGHYFHVDSKFFKSIVPLLTKPGYLTNEYSAGRRASHFPAASMYLFVSLIYFILFFKQQSFISVEPDKVQKSKTEVSDTTKVLGIDIVNKKNSSNKAKVDSSDIENYFQGKKNYTVEKYEKEQMALKPSEKDNFVEHFINKRLIKVFNGRESQEHFVDTFVHNIPKMMFLLLPLFAVGLRLFFYQSKQFYVEHLVHSLHLHTFIFFLFSSYILLSFLPLSHAVTDWLILIVMLISLWYIYRSLRTVYKQGRARTLIKMFFLYVFYVISLTISLGLMALITFAIV</sequence>
<feature type="transmembrane region" description="Helical" evidence="1">
    <location>
        <begin position="242"/>
        <end position="261"/>
    </location>
</feature>
<evidence type="ECO:0000313" key="3">
    <source>
        <dbReference type="Proteomes" id="UP000236893"/>
    </source>
</evidence>
<protein>
    <recommendedName>
        <fullName evidence="4">DUF3667 domain-containing protein</fullName>
    </recommendedName>
</protein>
<dbReference type="InterPro" id="IPR022134">
    <property type="entry name" value="DUF3667"/>
</dbReference>
<evidence type="ECO:0000256" key="1">
    <source>
        <dbReference type="SAM" id="Phobius"/>
    </source>
</evidence>